<proteinExistence type="predicted"/>
<dbReference type="OrthoDB" id="9873205at2"/>
<sequence length="321" mass="36448">MSESRRPRLLLAMLGIVCTTSFVVVSLYRLGLPLTLYTWVVVTLCAAAGATLAINGKRRLLIFPTALVVCVYLAIPDPFQVIPFVEKWSLFDDVGGRSGWAITPGLKFGKDGPNTAILESYVGSLEPNWWYQAPHSPYIRDGNERVQSRNVIRYEYFPHILEMLPDDDARRTVIKALTDTENRLRVHQGLLLACLRDLKYPAGTERNSWWLHHREFFKSEHDPIVAASLVQGWLENIDRIYSDGDVPFTIMSQCRAVGYQQRGSWGGHYDFGEAFMEIEFGERKLDARSRELAGSVVWWPERQTQIPQNKSVNRSGESGGI</sequence>
<name>A0A518DRB6_9BACT</name>
<organism evidence="2 3">
    <name type="scientific">Lignipirellula cremea</name>
    <dbReference type="NCBI Taxonomy" id="2528010"/>
    <lineage>
        <taxon>Bacteria</taxon>
        <taxon>Pseudomonadati</taxon>
        <taxon>Planctomycetota</taxon>
        <taxon>Planctomycetia</taxon>
        <taxon>Pirellulales</taxon>
        <taxon>Pirellulaceae</taxon>
        <taxon>Lignipirellula</taxon>
    </lineage>
</organism>
<keyword evidence="1" id="KW-0812">Transmembrane</keyword>
<feature type="transmembrane region" description="Helical" evidence="1">
    <location>
        <begin position="61"/>
        <end position="79"/>
    </location>
</feature>
<evidence type="ECO:0000313" key="3">
    <source>
        <dbReference type="Proteomes" id="UP000317648"/>
    </source>
</evidence>
<feature type="transmembrane region" description="Helical" evidence="1">
    <location>
        <begin position="9"/>
        <end position="30"/>
    </location>
</feature>
<keyword evidence="3" id="KW-1185">Reference proteome</keyword>
<reference evidence="2 3" key="1">
    <citation type="submission" date="2019-02" db="EMBL/GenBank/DDBJ databases">
        <title>Deep-cultivation of Planctomycetes and their phenomic and genomic characterization uncovers novel biology.</title>
        <authorList>
            <person name="Wiegand S."/>
            <person name="Jogler M."/>
            <person name="Boedeker C."/>
            <person name="Pinto D."/>
            <person name="Vollmers J."/>
            <person name="Rivas-Marin E."/>
            <person name="Kohn T."/>
            <person name="Peeters S.H."/>
            <person name="Heuer A."/>
            <person name="Rast P."/>
            <person name="Oberbeckmann S."/>
            <person name="Bunk B."/>
            <person name="Jeske O."/>
            <person name="Meyerdierks A."/>
            <person name="Storesund J.E."/>
            <person name="Kallscheuer N."/>
            <person name="Luecker S."/>
            <person name="Lage O.M."/>
            <person name="Pohl T."/>
            <person name="Merkel B.J."/>
            <person name="Hornburger P."/>
            <person name="Mueller R.-W."/>
            <person name="Bruemmer F."/>
            <person name="Labrenz M."/>
            <person name="Spormann A.M."/>
            <person name="Op den Camp H."/>
            <person name="Overmann J."/>
            <person name="Amann R."/>
            <person name="Jetten M.S.M."/>
            <person name="Mascher T."/>
            <person name="Medema M.H."/>
            <person name="Devos D.P."/>
            <person name="Kaster A.-K."/>
            <person name="Ovreas L."/>
            <person name="Rohde M."/>
            <person name="Galperin M.Y."/>
            <person name="Jogler C."/>
        </authorList>
    </citation>
    <scope>NUCLEOTIDE SEQUENCE [LARGE SCALE GENOMIC DNA]</scope>
    <source>
        <strain evidence="2 3">Pla85_3_4</strain>
    </source>
</reference>
<keyword evidence="1" id="KW-0472">Membrane</keyword>
<gene>
    <name evidence="2" type="ORF">Pla8534_21700</name>
</gene>
<protein>
    <submittedName>
        <fullName evidence="2">Uncharacterized protein</fullName>
    </submittedName>
</protein>
<dbReference type="AlphaFoldDB" id="A0A518DRB6"/>
<accession>A0A518DRB6</accession>
<evidence type="ECO:0000313" key="2">
    <source>
        <dbReference type="EMBL" id="QDU94381.1"/>
    </source>
</evidence>
<dbReference type="EMBL" id="CP036433">
    <property type="protein sequence ID" value="QDU94381.1"/>
    <property type="molecule type" value="Genomic_DNA"/>
</dbReference>
<feature type="transmembrane region" description="Helical" evidence="1">
    <location>
        <begin position="36"/>
        <end position="54"/>
    </location>
</feature>
<dbReference type="Proteomes" id="UP000317648">
    <property type="component" value="Chromosome"/>
</dbReference>
<keyword evidence="1" id="KW-1133">Transmembrane helix</keyword>
<evidence type="ECO:0000256" key="1">
    <source>
        <dbReference type="SAM" id="Phobius"/>
    </source>
</evidence>
<dbReference type="KEGG" id="lcre:Pla8534_21700"/>
<dbReference type="RefSeq" id="WP_145052696.1">
    <property type="nucleotide sequence ID" value="NZ_CP036433.1"/>
</dbReference>